<dbReference type="PANTHER" id="PTHR23416">
    <property type="entry name" value="SIALIC ACID SYNTHASE-RELATED"/>
    <property type="match status" value="1"/>
</dbReference>
<dbReference type="RefSeq" id="WP_345481852.1">
    <property type="nucleotide sequence ID" value="NZ_BAABLP010000006.1"/>
</dbReference>
<dbReference type="Pfam" id="PF00132">
    <property type="entry name" value="Hexapep"/>
    <property type="match status" value="1"/>
</dbReference>
<name>A0ABP8ZCY1_9MICO</name>
<reference evidence="2" key="1">
    <citation type="journal article" date="2019" name="Int. J. Syst. Evol. Microbiol.">
        <title>The Global Catalogue of Microorganisms (GCM) 10K type strain sequencing project: providing services to taxonomists for standard genome sequencing and annotation.</title>
        <authorList>
            <consortium name="The Broad Institute Genomics Platform"/>
            <consortium name="The Broad Institute Genome Sequencing Center for Infectious Disease"/>
            <person name="Wu L."/>
            <person name="Ma J."/>
        </authorList>
    </citation>
    <scope>NUCLEOTIDE SEQUENCE [LARGE SCALE GENOMIC DNA]</scope>
    <source>
        <strain evidence="2">JCM 19015</strain>
    </source>
</reference>
<dbReference type="SUPFAM" id="SSF51161">
    <property type="entry name" value="Trimeric LpxA-like enzymes"/>
    <property type="match status" value="1"/>
</dbReference>
<dbReference type="Proteomes" id="UP001500121">
    <property type="component" value="Unassembled WGS sequence"/>
</dbReference>
<dbReference type="InterPro" id="IPR051159">
    <property type="entry name" value="Hexapeptide_acetyltransf"/>
</dbReference>
<keyword evidence="2" id="KW-1185">Reference proteome</keyword>
<dbReference type="Gene3D" id="2.160.10.10">
    <property type="entry name" value="Hexapeptide repeat proteins"/>
    <property type="match status" value="1"/>
</dbReference>
<gene>
    <name evidence="1" type="ORF">GCM10025783_27390</name>
</gene>
<accession>A0ABP8ZCY1</accession>
<comment type="caution">
    <text evidence="1">The sequence shown here is derived from an EMBL/GenBank/DDBJ whole genome shotgun (WGS) entry which is preliminary data.</text>
</comment>
<dbReference type="PANTHER" id="PTHR23416:SF78">
    <property type="entry name" value="LIPOPOLYSACCHARIDE BIOSYNTHESIS O-ACETYL TRANSFERASE WBBJ-RELATED"/>
    <property type="match status" value="1"/>
</dbReference>
<dbReference type="InterPro" id="IPR001451">
    <property type="entry name" value="Hexapep"/>
</dbReference>
<proteinExistence type="predicted"/>
<dbReference type="EMBL" id="BAABLP010000006">
    <property type="protein sequence ID" value="GAA4753035.1"/>
    <property type="molecule type" value="Genomic_DNA"/>
</dbReference>
<evidence type="ECO:0000313" key="1">
    <source>
        <dbReference type="EMBL" id="GAA4753035.1"/>
    </source>
</evidence>
<dbReference type="InterPro" id="IPR011004">
    <property type="entry name" value="Trimer_LpxA-like_sf"/>
</dbReference>
<sequence>MVRTSRGTTRYVAAALYWGVARHLPWSPRPGGALARRIRAALAARMLDACGAGVNVEHGAWFGSGRGIELGDRSDLGMDCLVIGPLRVGRDVMMGPRCTILASRHATGRTDVPMNQQGFLPDRAVVIEDDVWVGANVTVLPGRVIGTGSIVGAGSVVTRDVPPWSVVGGNPARVLGTRR</sequence>
<evidence type="ECO:0000313" key="2">
    <source>
        <dbReference type="Proteomes" id="UP001500121"/>
    </source>
</evidence>
<protein>
    <submittedName>
        <fullName evidence="1">CatB-related O-acetyltransferase</fullName>
    </submittedName>
</protein>
<organism evidence="1 2">
    <name type="scientific">Amnibacterium soli</name>
    <dbReference type="NCBI Taxonomy" id="1282736"/>
    <lineage>
        <taxon>Bacteria</taxon>
        <taxon>Bacillati</taxon>
        <taxon>Actinomycetota</taxon>
        <taxon>Actinomycetes</taxon>
        <taxon>Micrococcales</taxon>
        <taxon>Microbacteriaceae</taxon>
        <taxon>Amnibacterium</taxon>
    </lineage>
</organism>